<dbReference type="FunFam" id="3.40.50.300:FF:000016">
    <property type="entry name" value="Oligopeptide ABC transporter ATP-binding component"/>
    <property type="match status" value="1"/>
</dbReference>
<evidence type="ECO:0000256" key="5">
    <source>
        <dbReference type="ARBA" id="ARBA00022741"/>
    </source>
</evidence>
<evidence type="ECO:0000313" key="10">
    <source>
        <dbReference type="Proteomes" id="UP000295302"/>
    </source>
</evidence>
<evidence type="ECO:0000313" key="9">
    <source>
        <dbReference type="EMBL" id="TDD55834.1"/>
    </source>
</evidence>
<dbReference type="AlphaFoldDB" id="A0A4R4ZE89"/>
<dbReference type="PROSITE" id="PS00211">
    <property type="entry name" value="ABC_TRANSPORTER_1"/>
    <property type="match status" value="1"/>
</dbReference>
<dbReference type="Pfam" id="PF08352">
    <property type="entry name" value="oligo_HPY"/>
    <property type="match status" value="2"/>
</dbReference>
<proteinExistence type="inferred from homology"/>
<dbReference type="GO" id="GO:0016887">
    <property type="term" value="F:ATP hydrolysis activity"/>
    <property type="evidence" value="ECO:0007669"/>
    <property type="project" value="InterPro"/>
</dbReference>
<dbReference type="PROSITE" id="PS50893">
    <property type="entry name" value="ABC_TRANSPORTER_2"/>
    <property type="match status" value="2"/>
</dbReference>
<dbReference type="EMBL" id="SMKQ01000005">
    <property type="protein sequence ID" value="TDD55834.1"/>
    <property type="molecule type" value="Genomic_DNA"/>
</dbReference>
<gene>
    <name evidence="9" type="ORF">E1286_03575</name>
</gene>
<dbReference type="PANTHER" id="PTHR43297:SF2">
    <property type="entry name" value="DIPEPTIDE TRANSPORT ATP-BINDING PROTEIN DPPD"/>
    <property type="match status" value="1"/>
</dbReference>
<evidence type="ECO:0000256" key="2">
    <source>
        <dbReference type="ARBA" id="ARBA00005417"/>
    </source>
</evidence>
<dbReference type="GO" id="GO:0015833">
    <property type="term" value="P:peptide transport"/>
    <property type="evidence" value="ECO:0007669"/>
    <property type="project" value="InterPro"/>
</dbReference>
<dbReference type="InterPro" id="IPR003593">
    <property type="entry name" value="AAA+_ATPase"/>
</dbReference>
<accession>A0A4R4ZE89</accession>
<keyword evidence="5" id="KW-0547">Nucleotide-binding</keyword>
<dbReference type="InterPro" id="IPR003439">
    <property type="entry name" value="ABC_transporter-like_ATP-bd"/>
</dbReference>
<dbReference type="GO" id="GO:0005524">
    <property type="term" value="F:ATP binding"/>
    <property type="evidence" value="ECO:0007669"/>
    <property type="project" value="UniProtKB-KW"/>
</dbReference>
<dbReference type="PANTHER" id="PTHR43297">
    <property type="entry name" value="OLIGOPEPTIDE TRANSPORT ATP-BINDING PROTEIN APPD"/>
    <property type="match status" value="1"/>
</dbReference>
<comment type="subcellular location">
    <subcellularLocation>
        <location evidence="1">Cell membrane</location>
        <topology evidence="1">Peripheral membrane protein</topology>
    </subcellularLocation>
</comment>
<evidence type="ECO:0000259" key="8">
    <source>
        <dbReference type="PROSITE" id="PS50893"/>
    </source>
</evidence>
<dbReference type="Pfam" id="PF00005">
    <property type="entry name" value="ABC_tran"/>
    <property type="match status" value="2"/>
</dbReference>
<keyword evidence="3" id="KW-0813">Transport</keyword>
<keyword evidence="6 9" id="KW-0067">ATP-binding</keyword>
<dbReference type="RefSeq" id="WP_132608826.1">
    <property type="nucleotide sequence ID" value="NZ_SMKQ01000005.1"/>
</dbReference>
<dbReference type="SMART" id="SM00382">
    <property type="entry name" value="AAA"/>
    <property type="match status" value="2"/>
</dbReference>
<dbReference type="SUPFAM" id="SSF52540">
    <property type="entry name" value="P-loop containing nucleoside triphosphate hydrolases"/>
    <property type="match status" value="2"/>
</dbReference>
<name>A0A4R4ZE89_9ACTN</name>
<organism evidence="9 10">
    <name type="scientific">Nonomuraea terrae</name>
    <dbReference type="NCBI Taxonomy" id="2530383"/>
    <lineage>
        <taxon>Bacteria</taxon>
        <taxon>Bacillati</taxon>
        <taxon>Actinomycetota</taxon>
        <taxon>Actinomycetes</taxon>
        <taxon>Streptosporangiales</taxon>
        <taxon>Streptosporangiaceae</taxon>
        <taxon>Nonomuraea</taxon>
    </lineage>
</organism>
<evidence type="ECO:0000256" key="4">
    <source>
        <dbReference type="ARBA" id="ARBA00022475"/>
    </source>
</evidence>
<feature type="domain" description="ABC transporter" evidence="8">
    <location>
        <begin position="286"/>
        <end position="527"/>
    </location>
</feature>
<dbReference type="Gene3D" id="3.40.50.300">
    <property type="entry name" value="P-loop containing nucleotide triphosphate hydrolases"/>
    <property type="match status" value="2"/>
</dbReference>
<dbReference type="NCBIfam" id="NF008453">
    <property type="entry name" value="PRK11308.1"/>
    <property type="match status" value="2"/>
</dbReference>
<comment type="caution">
    <text evidence="9">The sequence shown here is derived from an EMBL/GenBank/DDBJ whole genome shotgun (WGS) entry which is preliminary data.</text>
</comment>
<dbReference type="CDD" id="cd03257">
    <property type="entry name" value="ABC_NikE_OppD_transporters"/>
    <property type="match status" value="2"/>
</dbReference>
<evidence type="ECO:0000256" key="3">
    <source>
        <dbReference type="ARBA" id="ARBA00022448"/>
    </source>
</evidence>
<protein>
    <submittedName>
        <fullName evidence="9">ABC transporter ATP-binding protein</fullName>
    </submittedName>
</protein>
<comment type="similarity">
    <text evidence="2">Belongs to the ABC transporter superfamily.</text>
</comment>
<dbReference type="InterPro" id="IPR027417">
    <property type="entry name" value="P-loop_NTPase"/>
</dbReference>
<dbReference type="GO" id="GO:0005886">
    <property type="term" value="C:plasma membrane"/>
    <property type="evidence" value="ECO:0007669"/>
    <property type="project" value="UniProtKB-SubCell"/>
</dbReference>
<keyword evidence="10" id="KW-1185">Reference proteome</keyword>
<dbReference type="Proteomes" id="UP000295302">
    <property type="component" value="Unassembled WGS sequence"/>
</dbReference>
<evidence type="ECO:0000256" key="1">
    <source>
        <dbReference type="ARBA" id="ARBA00004202"/>
    </source>
</evidence>
<evidence type="ECO:0000256" key="6">
    <source>
        <dbReference type="ARBA" id="ARBA00022840"/>
    </source>
</evidence>
<dbReference type="OrthoDB" id="2986442at2"/>
<evidence type="ECO:0000256" key="7">
    <source>
        <dbReference type="ARBA" id="ARBA00023136"/>
    </source>
</evidence>
<keyword evidence="4" id="KW-1003">Cell membrane</keyword>
<feature type="domain" description="ABC transporter" evidence="8">
    <location>
        <begin position="7"/>
        <end position="254"/>
    </location>
</feature>
<dbReference type="InterPro" id="IPR050388">
    <property type="entry name" value="ABC_Ni/Peptide_Import"/>
</dbReference>
<dbReference type="NCBIfam" id="NF007739">
    <property type="entry name" value="PRK10419.1"/>
    <property type="match status" value="2"/>
</dbReference>
<keyword evidence="7" id="KW-0472">Membrane</keyword>
<sequence>MTESPALAIKDLRVTFGDTVRAVDGVSVEVRPGEIVAVVGESGSGKSVTSMSTLGLLPPTAEVSGVIQVGGVDVTALDGAGLRAIRGAEVAMVFQEPMTALNPAFTVGWQVAEALRLHFADMSKKRAYERAAELLEMVGIQDAKRRLGQFPHELSGGLRQRVMIAMAIACEPKVLIADEATTALDVTVQAEILDLLRDLRAELGMAILVITHNMGVVADIADRVVVMYQGKVVEQATVEDLFARPQAEYTRRLLTSVPRLERGAHRARARTALREPGQAAAGTPALALSDLVVEFRGERGSKVRAVDEVSLTIGAGEVVGLVGESGSGKSTVGRTAIGLIKPASGSVRLLGESLTGAKGRDLRRLRRRCSIVFQDPASSLDPRMTVGDCIAEPLIINKIGDRDDRVAALLKSVRLDPSVRARYPHELSGGQRQRIGIARAIALDPELVIADEPTSALDVSVQATVLDLFLELQDRLGFACLFITHDLAVVGLVADRVAVMNSGRLVEEGPREEVLFDPREDYTRRLVASAPVPDPAAQRERRAQRLSL</sequence>
<reference evidence="9 10" key="1">
    <citation type="submission" date="2019-03" db="EMBL/GenBank/DDBJ databases">
        <title>Draft genome sequences of novel Actinobacteria.</title>
        <authorList>
            <person name="Sahin N."/>
            <person name="Ay H."/>
            <person name="Saygin H."/>
        </authorList>
    </citation>
    <scope>NUCLEOTIDE SEQUENCE [LARGE SCALE GENOMIC DNA]</scope>
    <source>
        <strain evidence="9 10">CH32</strain>
    </source>
</reference>
<dbReference type="InterPro" id="IPR013563">
    <property type="entry name" value="Oligopep_ABC_C"/>
</dbReference>
<dbReference type="InterPro" id="IPR017871">
    <property type="entry name" value="ABC_transporter-like_CS"/>
</dbReference>